<sequence>MKVKMMVKIGGGGGGGCGSGGGGNDSCGGRGGGGRRSARATLSGHPISDLQPLSLEPQAAAAGLCSVLHLPDPP</sequence>
<accession>A0AAD4ZWM8</accession>
<proteinExistence type="predicted"/>
<reference evidence="2 3" key="1">
    <citation type="journal article" date="2022" name="G3 (Bethesda)">
        <title>Whole-genome sequence and methylome profiling of the almond [Prunus dulcis (Mill.) D.A. Webb] cultivar 'Nonpareil'.</title>
        <authorList>
            <person name="D'Amico-Willman K.M."/>
            <person name="Ouma W.Z."/>
            <person name="Meulia T."/>
            <person name="Sideli G.M."/>
            <person name="Gradziel T.M."/>
            <person name="Fresnedo-Ramirez J."/>
        </authorList>
    </citation>
    <scope>NUCLEOTIDE SEQUENCE [LARGE SCALE GENOMIC DNA]</scope>
    <source>
        <strain evidence="2">Clone GOH B32 T37-40</strain>
    </source>
</reference>
<feature type="region of interest" description="Disordered" evidence="1">
    <location>
        <begin position="12"/>
        <end position="49"/>
    </location>
</feature>
<gene>
    <name evidence="2" type="ORF">L3X38_008436</name>
</gene>
<feature type="compositionally biased region" description="Gly residues" evidence="1">
    <location>
        <begin position="12"/>
        <end position="35"/>
    </location>
</feature>
<evidence type="ECO:0000313" key="2">
    <source>
        <dbReference type="EMBL" id="KAI5355541.1"/>
    </source>
</evidence>
<comment type="caution">
    <text evidence="2">The sequence shown here is derived from an EMBL/GenBank/DDBJ whole genome shotgun (WGS) entry which is preliminary data.</text>
</comment>
<keyword evidence="3" id="KW-1185">Reference proteome</keyword>
<organism evidence="2 3">
    <name type="scientific">Prunus dulcis</name>
    <name type="common">Almond</name>
    <name type="synonym">Amygdalus dulcis</name>
    <dbReference type="NCBI Taxonomy" id="3755"/>
    <lineage>
        <taxon>Eukaryota</taxon>
        <taxon>Viridiplantae</taxon>
        <taxon>Streptophyta</taxon>
        <taxon>Embryophyta</taxon>
        <taxon>Tracheophyta</taxon>
        <taxon>Spermatophyta</taxon>
        <taxon>Magnoliopsida</taxon>
        <taxon>eudicotyledons</taxon>
        <taxon>Gunneridae</taxon>
        <taxon>Pentapetalae</taxon>
        <taxon>rosids</taxon>
        <taxon>fabids</taxon>
        <taxon>Rosales</taxon>
        <taxon>Rosaceae</taxon>
        <taxon>Amygdaloideae</taxon>
        <taxon>Amygdaleae</taxon>
        <taxon>Prunus</taxon>
    </lineage>
</organism>
<evidence type="ECO:0000256" key="1">
    <source>
        <dbReference type="SAM" id="MobiDB-lite"/>
    </source>
</evidence>
<evidence type="ECO:0000313" key="3">
    <source>
        <dbReference type="Proteomes" id="UP001054821"/>
    </source>
</evidence>
<protein>
    <submittedName>
        <fullName evidence="2">Uncharacterized protein</fullName>
    </submittedName>
</protein>
<dbReference type="Proteomes" id="UP001054821">
    <property type="component" value="Chromosome 1"/>
</dbReference>
<dbReference type="AlphaFoldDB" id="A0AAD4ZWM8"/>
<dbReference type="EMBL" id="JAJFAZ020000001">
    <property type="protein sequence ID" value="KAI5355541.1"/>
    <property type="molecule type" value="Genomic_DNA"/>
</dbReference>
<name>A0AAD4ZWM8_PRUDU</name>